<keyword evidence="2" id="KW-0812">Transmembrane</keyword>
<accession>A0A1C3NYU0</accession>
<dbReference type="AlphaFoldDB" id="A0A1C3NYU0"/>
<gene>
    <name evidence="3" type="ORF">FDG2_3021</name>
</gene>
<proteinExistence type="predicted"/>
<dbReference type="Proteomes" id="UP000199013">
    <property type="component" value="Unassembled WGS sequence"/>
</dbReference>
<evidence type="ECO:0000313" key="3">
    <source>
        <dbReference type="EMBL" id="SBW22714.1"/>
    </source>
</evidence>
<keyword evidence="4" id="KW-1185">Reference proteome</keyword>
<feature type="region of interest" description="Disordered" evidence="1">
    <location>
        <begin position="1"/>
        <end position="20"/>
    </location>
</feature>
<feature type="transmembrane region" description="Helical" evidence="2">
    <location>
        <begin position="418"/>
        <end position="435"/>
    </location>
</feature>
<sequence>MNDEWSDPFTGDPGVENHNTAADNAQVGQQIGVNYGSPITHYESTYHINQDDPPERRHEVAFNHLTGGTPRLAEPLFGDLLWHGDASTERGYYYVLSVLSERSPHEIHGELVAGIVHARKVCRQLPRDGWWEALDVVWRLLRRMLIGSDGQAKEEHAKGEHADGEHLEDVLEVLDRLPAERQDEIFRHLDLIFSGVARERIESTYVHRVVAERMRGERVDRAWLFFEAEPAEPRKDRPAAAKAQRSDWKRAVVGGLFVLLGVLDLLGGPWGAATALAVPVLAVSGYLLVRYGVAREALLLHIAVRDRAVLPPAHPVEARSPGHWVPTAFVREVHELVDRRFSEARPHRAGDWHGYAAGPRAHLKERLVDLYGNAQVEPAALNWLIRWHASRVASGWASREIFQYRSAVTEAEHARRRFSLGVVTAAAGLMILLFAGQVIPAVVIGAGGFAATKGLLRIASLRKVGKILEAEAEELHETEMHGYHEWTKHLESDRPTDTEMARWLALDKIYLKTAAISRARLTSHDLVAHVVMNEGAKGATRARVPQGPPRYSAYLVHIFLLTRSGVREIKTELNFLNGAVGNERWNLFRYGALASASVTERGSRTVRGSGSTMKEVKRLRSRTFRLTLVNGQDITQVTETIGDVEDAALDAESDLAGLQTSGIDSALPILEAVAADGPDWITREWERRERWSHDWDWYE</sequence>
<keyword evidence="2" id="KW-1133">Transmembrane helix</keyword>
<evidence type="ECO:0000256" key="1">
    <source>
        <dbReference type="SAM" id="MobiDB-lite"/>
    </source>
</evidence>
<reference evidence="4" key="1">
    <citation type="submission" date="2016-02" db="EMBL/GenBank/DDBJ databases">
        <authorList>
            <person name="Wibberg D."/>
        </authorList>
    </citation>
    <scope>NUCLEOTIDE SEQUENCE [LARGE SCALE GENOMIC DNA]</scope>
</reference>
<evidence type="ECO:0000256" key="2">
    <source>
        <dbReference type="SAM" id="Phobius"/>
    </source>
</evidence>
<dbReference type="EMBL" id="FLUV01001271">
    <property type="protein sequence ID" value="SBW22714.1"/>
    <property type="molecule type" value="Genomic_DNA"/>
</dbReference>
<name>A0A1C3NYU0_9ACTN</name>
<evidence type="ECO:0000313" key="4">
    <source>
        <dbReference type="Proteomes" id="UP000199013"/>
    </source>
</evidence>
<organism evidence="3 4">
    <name type="scientific">Candidatus Protofrankia californiensis</name>
    <dbReference type="NCBI Taxonomy" id="1839754"/>
    <lineage>
        <taxon>Bacteria</taxon>
        <taxon>Bacillati</taxon>
        <taxon>Actinomycetota</taxon>
        <taxon>Actinomycetes</taxon>
        <taxon>Frankiales</taxon>
        <taxon>Frankiaceae</taxon>
        <taxon>Protofrankia</taxon>
    </lineage>
</organism>
<keyword evidence="2" id="KW-0472">Membrane</keyword>
<protein>
    <submittedName>
        <fullName evidence="3">Uncharacterized protein</fullName>
    </submittedName>
</protein>
<feature type="transmembrane region" description="Helical" evidence="2">
    <location>
        <begin position="276"/>
        <end position="293"/>
    </location>
</feature>